<dbReference type="STRING" id="1518501.CQ10_22570"/>
<evidence type="ECO:0000313" key="3">
    <source>
        <dbReference type="Proteomes" id="UP000051913"/>
    </source>
</evidence>
<dbReference type="Proteomes" id="UP000051913">
    <property type="component" value="Unassembled WGS sequence"/>
</dbReference>
<evidence type="ECO:0000313" key="2">
    <source>
        <dbReference type="EMBL" id="KRQ90402.1"/>
    </source>
</evidence>
<reference evidence="2 3" key="1">
    <citation type="submission" date="2014-03" db="EMBL/GenBank/DDBJ databases">
        <title>Bradyrhizobium valentinum sp. nov., isolated from effective nodules of Lupinus mariae-josephae, a lupine endemic of basic-lime soils in Eastern Spain.</title>
        <authorList>
            <person name="Duran D."/>
            <person name="Rey L."/>
            <person name="Navarro A."/>
            <person name="Busquets A."/>
            <person name="Imperial J."/>
            <person name="Ruiz-Argueso T."/>
        </authorList>
    </citation>
    <scope>NUCLEOTIDE SEQUENCE [LARGE SCALE GENOMIC DNA]</scope>
    <source>
        <strain evidence="2 3">LmjM3</strain>
    </source>
</reference>
<dbReference type="RefSeq" id="WP_057855721.1">
    <property type="nucleotide sequence ID" value="NZ_LLXX01000236.1"/>
</dbReference>
<name>A0A0R3KBB0_9BRAD</name>
<keyword evidence="3" id="KW-1185">Reference proteome</keyword>
<dbReference type="AlphaFoldDB" id="A0A0R3KBB0"/>
<protein>
    <recommendedName>
        <fullName evidence="4">YbjN domain-containing protein</fullName>
    </recommendedName>
</protein>
<evidence type="ECO:0008006" key="4">
    <source>
        <dbReference type="Google" id="ProtNLM"/>
    </source>
</evidence>
<evidence type="ECO:0000256" key="1">
    <source>
        <dbReference type="SAM" id="MobiDB-lite"/>
    </source>
</evidence>
<dbReference type="CDD" id="cd17511">
    <property type="entry name" value="YbjN_AmyR-like"/>
    <property type="match status" value="1"/>
</dbReference>
<dbReference type="Pfam" id="PF10722">
    <property type="entry name" value="YbjN"/>
    <property type="match status" value="1"/>
</dbReference>
<sequence>MSDTQIVKLTLDSLRDVLQQVGYRVEEVTDPVANVPYLRSATGGLAFDIRPGNQLADEGFVDVAFTAVLQVQGELPLALVNRWNATRRFARLQLSQPFLVFCLDVSVAGGVMPNHLRAQIEIWDRLVQELIAYLRDELRQLSATNDATPPVVPQAPERDSATEASVPATIQ</sequence>
<gene>
    <name evidence="2" type="ORF">CP49_16510</name>
</gene>
<dbReference type="OrthoDB" id="8719709at2"/>
<feature type="region of interest" description="Disordered" evidence="1">
    <location>
        <begin position="145"/>
        <end position="171"/>
    </location>
</feature>
<dbReference type="InterPro" id="IPR019660">
    <property type="entry name" value="Put_sensory_transdc_reg_YbjN"/>
</dbReference>
<dbReference type="EMBL" id="LLXX01000236">
    <property type="protein sequence ID" value="KRQ90402.1"/>
    <property type="molecule type" value="Genomic_DNA"/>
</dbReference>
<comment type="caution">
    <text evidence="2">The sequence shown here is derived from an EMBL/GenBank/DDBJ whole genome shotgun (WGS) entry which is preliminary data.</text>
</comment>
<accession>A0A0R3KBB0</accession>
<organism evidence="2 3">
    <name type="scientific">Bradyrhizobium valentinum</name>
    <dbReference type="NCBI Taxonomy" id="1518501"/>
    <lineage>
        <taxon>Bacteria</taxon>
        <taxon>Pseudomonadati</taxon>
        <taxon>Pseudomonadota</taxon>
        <taxon>Alphaproteobacteria</taxon>
        <taxon>Hyphomicrobiales</taxon>
        <taxon>Nitrobacteraceae</taxon>
        <taxon>Bradyrhizobium</taxon>
    </lineage>
</organism>
<proteinExistence type="predicted"/>